<accession>A0A1E3H1K6</accession>
<sequence length="56" mass="6040">MTLTDLDDTIAMAVPPASSHLAAWLDLYIDTRAAGLTVEDVLGRYRALAPVLARLD</sequence>
<proteinExistence type="predicted"/>
<keyword evidence="2" id="KW-1185">Reference proteome</keyword>
<organism evidence="1 2">
    <name type="scientific">Methylobrevis pamukkalensis</name>
    <dbReference type="NCBI Taxonomy" id="1439726"/>
    <lineage>
        <taxon>Bacteria</taxon>
        <taxon>Pseudomonadati</taxon>
        <taxon>Pseudomonadota</taxon>
        <taxon>Alphaproteobacteria</taxon>
        <taxon>Hyphomicrobiales</taxon>
        <taxon>Pleomorphomonadaceae</taxon>
        <taxon>Methylobrevis</taxon>
    </lineage>
</organism>
<gene>
    <name evidence="1" type="ORF">A6302_02508</name>
</gene>
<dbReference type="Proteomes" id="UP000094622">
    <property type="component" value="Unassembled WGS sequence"/>
</dbReference>
<name>A0A1E3H1K6_9HYPH</name>
<dbReference type="EMBL" id="MCRJ01000059">
    <property type="protein sequence ID" value="ODN70174.1"/>
    <property type="molecule type" value="Genomic_DNA"/>
</dbReference>
<protein>
    <submittedName>
        <fullName evidence="1">Uncharacterized protein</fullName>
    </submittedName>
</protein>
<reference evidence="1 2" key="1">
    <citation type="submission" date="2016-07" db="EMBL/GenBank/DDBJ databases">
        <title>Draft Genome Sequence of Methylobrevis pamukkalensis PK2.</title>
        <authorList>
            <person name="Vasilenko O.V."/>
            <person name="Doronina N.V."/>
            <person name="Shmareva M.N."/>
            <person name="Tarlachkov S.V."/>
            <person name="Mustakhimov I."/>
            <person name="Trotsenko Y.A."/>
        </authorList>
    </citation>
    <scope>NUCLEOTIDE SEQUENCE [LARGE SCALE GENOMIC DNA]</scope>
    <source>
        <strain evidence="1 2">PK2</strain>
    </source>
</reference>
<dbReference type="AlphaFoldDB" id="A0A1E3H1K6"/>
<comment type="caution">
    <text evidence="1">The sequence shown here is derived from an EMBL/GenBank/DDBJ whole genome shotgun (WGS) entry which is preliminary data.</text>
</comment>
<evidence type="ECO:0000313" key="1">
    <source>
        <dbReference type="EMBL" id="ODN70174.1"/>
    </source>
</evidence>
<dbReference type="RefSeq" id="WP_169833563.1">
    <property type="nucleotide sequence ID" value="NZ_MCRJ01000059.1"/>
</dbReference>
<evidence type="ECO:0000313" key="2">
    <source>
        <dbReference type="Proteomes" id="UP000094622"/>
    </source>
</evidence>